<dbReference type="EMBL" id="JBHRWI010000035">
    <property type="protein sequence ID" value="MFC3514111.1"/>
    <property type="molecule type" value="Genomic_DNA"/>
</dbReference>
<reference evidence="4" key="1">
    <citation type="journal article" date="2019" name="Int. J. Syst. Evol. Microbiol.">
        <title>The Global Catalogue of Microorganisms (GCM) 10K type strain sequencing project: providing services to taxonomists for standard genome sequencing and annotation.</title>
        <authorList>
            <consortium name="The Broad Institute Genomics Platform"/>
            <consortium name="The Broad Institute Genome Sequencing Center for Infectious Disease"/>
            <person name="Wu L."/>
            <person name="Ma J."/>
        </authorList>
    </citation>
    <scope>NUCLEOTIDE SEQUENCE [LARGE SCALE GENOMIC DNA]</scope>
    <source>
        <strain evidence="4">CGMCC 4.7682</strain>
    </source>
</reference>
<accession>A0ABV7QLA4</accession>
<evidence type="ECO:0000256" key="1">
    <source>
        <dbReference type="ARBA" id="ARBA00022737"/>
    </source>
</evidence>
<dbReference type="Proteomes" id="UP001595764">
    <property type="component" value="Unassembled WGS sequence"/>
</dbReference>
<protein>
    <submittedName>
        <fullName evidence="3">Pentapeptide repeat-containing protein</fullName>
    </submittedName>
</protein>
<keyword evidence="2" id="KW-0812">Transmembrane</keyword>
<keyword evidence="2" id="KW-0472">Membrane</keyword>
<gene>
    <name evidence="3" type="ORF">ACFORO_28360</name>
</gene>
<keyword evidence="1" id="KW-0677">Repeat</keyword>
<keyword evidence="2" id="KW-1133">Transmembrane helix</keyword>
<evidence type="ECO:0000313" key="3">
    <source>
        <dbReference type="EMBL" id="MFC3514111.1"/>
    </source>
</evidence>
<sequence length="288" mass="31843">MTPRTKQAMAVAGGVLALVVFALLLWRGPWWLDGSHLRERDLQPADGAVVTGFRTTLVAIGAGVVGGLGLLYTHKNHRHTQKLFDLHRQEQLTGRYVEAIKLLGDANTDQRIGGIYSLERILRDSEADHDTVLEVLAAFLRHRSPGTDSAAPRPPEDLQAAVTVLCRRPIRDGEPRLDLRRVELRRGKFQNGQLRRVDFEAALLGGADFIRADLRSADFENTDLEEANLTGAKMDNAKLLGANLRGAWGLTADQLVSARIYRDTKLSDELAGNERVRARIAECEAART</sequence>
<evidence type="ECO:0000313" key="4">
    <source>
        <dbReference type="Proteomes" id="UP001595764"/>
    </source>
</evidence>
<name>A0ABV7QLA4_9PSEU</name>
<dbReference type="PANTHER" id="PTHR47485:SF1">
    <property type="entry name" value="THYLAKOID LUMENAL 17.4 KDA PROTEIN, CHLOROPLASTIC"/>
    <property type="match status" value="1"/>
</dbReference>
<dbReference type="RefSeq" id="WP_377872109.1">
    <property type="nucleotide sequence ID" value="NZ_JBHMAY010000036.1"/>
</dbReference>
<keyword evidence="4" id="KW-1185">Reference proteome</keyword>
<organism evidence="3 4">
    <name type="scientific">Amycolatopsis halotolerans</name>
    <dbReference type="NCBI Taxonomy" id="330083"/>
    <lineage>
        <taxon>Bacteria</taxon>
        <taxon>Bacillati</taxon>
        <taxon>Actinomycetota</taxon>
        <taxon>Actinomycetes</taxon>
        <taxon>Pseudonocardiales</taxon>
        <taxon>Pseudonocardiaceae</taxon>
        <taxon>Amycolatopsis</taxon>
    </lineage>
</organism>
<dbReference type="Pfam" id="PF00805">
    <property type="entry name" value="Pentapeptide"/>
    <property type="match status" value="1"/>
</dbReference>
<dbReference type="PANTHER" id="PTHR47485">
    <property type="entry name" value="THYLAKOID LUMENAL 17.4 KDA PROTEIN, CHLOROPLASTIC"/>
    <property type="match status" value="1"/>
</dbReference>
<feature type="transmembrane region" description="Helical" evidence="2">
    <location>
        <begin position="7"/>
        <end position="28"/>
    </location>
</feature>
<dbReference type="SUPFAM" id="SSF141571">
    <property type="entry name" value="Pentapeptide repeat-like"/>
    <property type="match status" value="1"/>
</dbReference>
<dbReference type="Gene3D" id="2.160.20.80">
    <property type="entry name" value="E3 ubiquitin-protein ligase SopA"/>
    <property type="match status" value="1"/>
</dbReference>
<proteinExistence type="predicted"/>
<feature type="transmembrane region" description="Helical" evidence="2">
    <location>
        <begin position="48"/>
        <end position="72"/>
    </location>
</feature>
<evidence type="ECO:0000256" key="2">
    <source>
        <dbReference type="SAM" id="Phobius"/>
    </source>
</evidence>
<dbReference type="InterPro" id="IPR001646">
    <property type="entry name" value="5peptide_repeat"/>
</dbReference>
<comment type="caution">
    <text evidence="3">The sequence shown here is derived from an EMBL/GenBank/DDBJ whole genome shotgun (WGS) entry which is preliminary data.</text>
</comment>